<dbReference type="PROSITE" id="PS51294">
    <property type="entry name" value="HTH_MYB"/>
    <property type="match status" value="1"/>
</dbReference>
<protein>
    <submittedName>
        <fullName evidence="4">SANT/Myb domain-containing protein</fullName>
    </submittedName>
</protein>
<accession>A0A973W1K6</accession>
<dbReference type="AlphaFoldDB" id="A0A973W1K6"/>
<dbReference type="EMBL" id="JAAOLE020000001">
    <property type="protein sequence ID" value="NVI45828.1"/>
    <property type="molecule type" value="Genomic_DNA"/>
</dbReference>
<dbReference type="SMART" id="SM00717">
    <property type="entry name" value="SANT"/>
    <property type="match status" value="1"/>
</dbReference>
<feature type="compositionally biased region" description="Basic and acidic residues" evidence="1">
    <location>
        <begin position="152"/>
        <end position="166"/>
    </location>
</feature>
<sequence>MTEKRKRNPVWTDIEDAKLLHARDVLGVPWSKIEQHMPGRSRGGCERRYYTDLQTDNLATRRNWKARGLRPPRPRKPSTPPRPVVPAIVRTLVEVLSPSIAPAAPKPVIVQDKQGTAALAGLRERAELLARIAERGLTGGVLGDPPPGRSALDQRRAERRGGNASS</sequence>
<evidence type="ECO:0000313" key="4">
    <source>
        <dbReference type="EMBL" id="NVI45828.1"/>
    </source>
</evidence>
<dbReference type="CDD" id="cd00167">
    <property type="entry name" value="SANT"/>
    <property type="match status" value="1"/>
</dbReference>
<feature type="compositionally biased region" description="Basic residues" evidence="1">
    <location>
        <begin position="62"/>
        <end position="76"/>
    </location>
</feature>
<name>A0A973W1K6_9BRAD</name>
<dbReference type="Gene3D" id="1.10.10.60">
    <property type="entry name" value="Homeodomain-like"/>
    <property type="match status" value="1"/>
</dbReference>
<gene>
    <name evidence="4" type="ORF">HAP48_023280</name>
</gene>
<dbReference type="InterPro" id="IPR009057">
    <property type="entry name" value="Homeodomain-like_sf"/>
</dbReference>
<organism evidence="4">
    <name type="scientific">Bradyrhizobium septentrionale</name>
    <dbReference type="NCBI Taxonomy" id="1404411"/>
    <lineage>
        <taxon>Bacteria</taxon>
        <taxon>Pseudomonadati</taxon>
        <taxon>Pseudomonadota</taxon>
        <taxon>Alphaproteobacteria</taxon>
        <taxon>Hyphomicrobiales</taxon>
        <taxon>Nitrobacteraceae</taxon>
        <taxon>Bradyrhizobium</taxon>
    </lineage>
</organism>
<feature type="domain" description="Myb-like" evidence="2">
    <location>
        <begin position="3"/>
        <end position="53"/>
    </location>
</feature>
<feature type="region of interest" description="Disordered" evidence="1">
    <location>
        <begin position="62"/>
        <end position="84"/>
    </location>
</feature>
<evidence type="ECO:0000256" key="1">
    <source>
        <dbReference type="SAM" id="MobiDB-lite"/>
    </source>
</evidence>
<reference evidence="4" key="1">
    <citation type="submission" date="2020-06" db="EMBL/GenBank/DDBJ databases">
        <title>Whole Genome Sequence of Bradyrhizobium sp. Strain 1S1.</title>
        <authorList>
            <person name="Bromfield E.S.P."/>
            <person name="Cloutier S."/>
        </authorList>
    </citation>
    <scope>NUCLEOTIDE SEQUENCE [LARGE SCALE GENOMIC DNA]</scope>
    <source>
        <strain evidence="4">1S1</strain>
    </source>
</reference>
<evidence type="ECO:0000259" key="2">
    <source>
        <dbReference type="PROSITE" id="PS50090"/>
    </source>
</evidence>
<dbReference type="SUPFAM" id="SSF46689">
    <property type="entry name" value="Homeodomain-like"/>
    <property type="match status" value="1"/>
</dbReference>
<evidence type="ECO:0000259" key="3">
    <source>
        <dbReference type="PROSITE" id="PS51294"/>
    </source>
</evidence>
<dbReference type="InterPro" id="IPR001005">
    <property type="entry name" value="SANT/Myb"/>
</dbReference>
<dbReference type="RefSeq" id="WP_166205247.1">
    <property type="nucleotide sequence ID" value="NZ_CP088285.1"/>
</dbReference>
<comment type="caution">
    <text evidence="4">The sequence shown here is derived from an EMBL/GenBank/DDBJ whole genome shotgun (WGS) entry which is preliminary data.</text>
</comment>
<feature type="region of interest" description="Disordered" evidence="1">
    <location>
        <begin position="136"/>
        <end position="166"/>
    </location>
</feature>
<dbReference type="PROSITE" id="PS50090">
    <property type="entry name" value="MYB_LIKE"/>
    <property type="match status" value="1"/>
</dbReference>
<feature type="domain" description="HTH myb-type" evidence="3">
    <location>
        <begin position="1"/>
        <end position="57"/>
    </location>
</feature>
<dbReference type="Pfam" id="PF00249">
    <property type="entry name" value="Myb_DNA-binding"/>
    <property type="match status" value="1"/>
</dbReference>
<dbReference type="InterPro" id="IPR017930">
    <property type="entry name" value="Myb_dom"/>
</dbReference>
<proteinExistence type="predicted"/>